<comment type="caution">
    <text evidence="1">The sequence shown here is derived from an EMBL/GenBank/DDBJ whole genome shotgun (WGS) entry which is preliminary data.</text>
</comment>
<evidence type="ECO:0000313" key="2">
    <source>
        <dbReference type="Proteomes" id="UP001143910"/>
    </source>
</evidence>
<evidence type="ECO:0000313" key="1">
    <source>
        <dbReference type="EMBL" id="KAJ2978868.1"/>
    </source>
</evidence>
<sequence>MLRIPPVSALGLAAVRTEESVSSADTPHDAWGWSKAVSKTSNETSLLNTTVCDGPGDPLGVMPTLSQSSSGGEACCGISDEGFFVPSCSANAGEMGNIHNGAVQTSQRKDAHEASGRSTDSTPPEQELLSEGPSPTVGIAAECPVGVSASTSRISTSAPTSMADESRIGKESPDSSTRLMSSSDDVIYISDDAVSDVNGASYEPFDETLPPIQAIMQSLED</sequence>
<dbReference type="Proteomes" id="UP001143910">
    <property type="component" value="Unassembled WGS sequence"/>
</dbReference>
<name>A0ACC1NII7_9HYPO</name>
<organism evidence="1 2">
    <name type="scientific">Zarea fungicola</name>
    <dbReference type="NCBI Taxonomy" id="93591"/>
    <lineage>
        <taxon>Eukaryota</taxon>
        <taxon>Fungi</taxon>
        <taxon>Dikarya</taxon>
        <taxon>Ascomycota</taxon>
        <taxon>Pezizomycotina</taxon>
        <taxon>Sordariomycetes</taxon>
        <taxon>Hypocreomycetidae</taxon>
        <taxon>Hypocreales</taxon>
        <taxon>Cordycipitaceae</taxon>
        <taxon>Zarea</taxon>
    </lineage>
</organism>
<protein>
    <submittedName>
        <fullName evidence="1">Uncharacterized protein</fullName>
    </submittedName>
</protein>
<dbReference type="EMBL" id="JANJQO010000335">
    <property type="protein sequence ID" value="KAJ2978868.1"/>
    <property type="molecule type" value="Genomic_DNA"/>
</dbReference>
<proteinExistence type="predicted"/>
<accession>A0ACC1NII7</accession>
<keyword evidence="2" id="KW-1185">Reference proteome</keyword>
<reference evidence="1" key="1">
    <citation type="submission" date="2022-08" db="EMBL/GenBank/DDBJ databases">
        <title>Genome Sequence of Lecanicillium fungicola.</title>
        <authorList>
            <person name="Buettner E."/>
        </authorList>
    </citation>
    <scope>NUCLEOTIDE SEQUENCE</scope>
    <source>
        <strain evidence="1">Babe33</strain>
    </source>
</reference>
<gene>
    <name evidence="1" type="ORF">NQ176_g3575</name>
</gene>